<reference evidence="1 2" key="2">
    <citation type="submission" date="2020-03" db="EMBL/GenBank/DDBJ databases">
        <title>Chryseoglobus sp. isolated from a deep-sea seamount.</title>
        <authorList>
            <person name="Zhang D.-C."/>
        </authorList>
    </citation>
    <scope>NUCLEOTIDE SEQUENCE [LARGE SCALE GENOMIC DNA]</scope>
    <source>
        <strain evidence="1 2">KN1116</strain>
    </source>
</reference>
<dbReference type="EMBL" id="VIKT02000004">
    <property type="protein sequence ID" value="NHF62229.1"/>
    <property type="molecule type" value="Genomic_DNA"/>
</dbReference>
<dbReference type="OrthoDB" id="3330133at2"/>
<accession>A0A9E5JM93</accession>
<proteinExistence type="predicted"/>
<organism evidence="1 2">
    <name type="scientific">Microcella pacifica</name>
    <dbReference type="NCBI Taxonomy" id="2591847"/>
    <lineage>
        <taxon>Bacteria</taxon>
        <taxon>Bacillati</taxon>
        <taxon>Actinomycetota</taxon>
        <taxon>Actinomycetes</taxon>
        <taxon>Micrococcales</taxon>
        <taxon>Microbacteriaceae</taxon>
        <taxon>Microcella</taxon>
    </lineage>
</organism>
<reference evidence="1 2" key="1">
    <citation type="submission" date="2019-06" db="EMBL/GenBank/DDBJ databases">
        <authorList>
            <person name="De-Chao Zhang Q."/>
        </authorList>
    </citation>
    <scope>NUCLEOTIDE SEQUENCE [LARGE SCALE GENOMIC DNA]</scope>
    <source>
        <strain evidence="1 2">KN1116</strain>
    </source>
</reference>
<protein>
    <recommendedName>
        <fullName evidence="3">Minor tail protein</fullName>
    </recommendedName>
</protein>
<evidence type="ECO:0008006" key="3">
    <source>
        <dbReference type="Google" id="ProtNLM"/>
    </source>
</evidence>
<name>A0A9E5JM93_9MICO</name>
<comment type="caution">
    <text evidence="1">The sequence shown here is derived from an EMBL/GenBank/DDBJ whole genome shotgun (WGS) entry which is preliminary data.</text>
</comment>
<dbReference type="RefSeq" id="WP_152582971.1">
    <property type="nucleotide sequence ID" value="NZ_VIKT02000004.1"/>
</dbReference>
<dbReference type="Proteomes" id="UP000818266">
    <property type="component" value="Unassembled WGS sequence"/>
</dbReference>
<dbReference type="AlphaFoldDB" id="A0A9E5JM93"/>
<sequence>MSIPLPSGIVPVRSLTTDEVLYGNRLTSYRWEVLEHSGGTDSLVGELDGVVDGSASLSWVVNSAVKGSGGLKVTDTDETKPGRLSIRDVSLSKLRLRPVRVIEGLGIEEPLGVFLVGSAPEEWSSTGRSLSIDLLDRATVLEQDKLAASYAVGTETPILSAVKDVIESAGESINIDASVTTTLGSAMVWPATTPKLQIVNDLLGTLNYSSLWVDGRGRFRATPYVFPADRSIGYELLNGKERKLVDGEDSIYEPDWTRDLDLYNVPNRVVAVQAATGEAPALTGTYSNTDPYSPFSFAARGRWIVKTLEGVETPEGDEASVVAFLESKARQSLIASSAVQSTVKVKHLPIPIRVSDAMRFANSPAKINARHTVTSIELEAHPLGLMKTSLMEVIDL</sequence>
<evidence type="ECO:0000313" key="2">
    <source>
        <dbReference type="Proteomes" id="UP000818266"/>
    </source>
</evidence>
<evidence type="ECO:0000313" key="1">
    <source>
        <dbReference type="EMBL" id="NHF62229.1"/>
    </source>
</evidence>
<keyword evidence="2" id="KW-1185">Reference proteome</keyword>
<gene>
    <name evidence="1" type="ORF">FK219_003065</name>
</gene>